<keyword evidence="2" id="KW-1185">Reference proteome</keyword>
<organism evidence="1 2">
    <name type="scientific">Vibrio variabilis</name>
    <dbReference type="NCBI Taxonomy" id="990271"/>
    <lineage>
        <taxon>Bacteria</taxon>
        <taxon>Pseudomonadati</taxon>
        <taxon>Pseudomonadota</taxon>
        <taxon>Gammaproteobacteria</taxon>
        <taxon>Vibrionales</taxon>
        <taxon>Vibrionaceae</taxon>
        <taxon>Vibrio</taxon>
    </lineage>
</organism>
<comment type="caution">
    <text evidence="1">The sequence shown here is derived from an EMBL/GenBank/DDBJ whole genome shotgun (WGS) entry which is preliminary data.</text>
</comment>
<evidence type="ECO:0000313" key="1">
    <source>
        <dbReference type="EMBL" id="GAL27843.1"/>
    </source>
</evidence>
<dbReference type="EMBL" id="BBMS01000034">
    <property type="protein sequence ID" value="GAL27843.1"/>
    <property type="molecule type" value="Genomic_DNA"/>
</dbReference>
<gene>
    <name evidence="1" type="ORF">JCM19239_4808</name>
</gene>
<dbReference type="Proteomes" id="UP000029223">
    <property type="component" value="Unassembled WGS sequence"/>
</dbReference>
<proteinExistence type="predicted"/>
<sequence>MLPICAFCTPIDQKLDIGHPIDPFNMPIMGKTMTLMV</sequence>
<evidence type="ECO:0000313" key="2">
    <source>
        <dbReference type="Proteomes" id="UP000029223"/>
    </source>
</evidence>
<reference evidence="2" key="1">
    <citation type="submission" date="2014-09" db="EMBL/GenBank/DDBJ databases">
        <title>Vibrio variabilis JCM 19239. (C206) whole genome shotgun sequence.</title>
        <authorList>
            <person name="Sawabe T."/>
            <person name="Meirelles P."/>
            <person name="Nakanishi M."/>
            <person name="Sayaka M."/>
            <person name="Hattori M."/>
            <person name="Ohkuma M."/>
        </authorList>
    </citation>
    <scope>NUCLEOTIDE SEQUENCE [LARGE SCALE GENOMIC DNA]</scope>
    <source>
        <strain evidence="2">JCM 19239</strain>
    </source>
</reference>
<protein>
    <submittedName>
        <fullName evidence="1">Uncharacterized protein</fullName>
    </submittedName>
</protein>
<accession>A0ABQ0JGJ3</accession>
<name>A0ABQ0JGJ3_9VIBR</name>